<dbReference type="RefSeq" id="XP_043042311.1">
    <property type="nucleotide sequence ID" value="XM_043182037.1"/>
</dbReference>
<organism evidence="2 3">
    <name type="scientific">Guyanagaster necrorhizus</name>
    <dbReference type="NCBI Taxonomy" id="856835"/>
    <lineage>
        <taxon>Eukaryota</taxon>
        <taxon>Fungi</taxon>
        <taxon>Dikarya</taxon>
        <taxon>Basidiomycota</taxon>
        <taxon>Agaricomycotina</taxon>
        <taxon>Agaricomycetes</taxon>
        <taxon>Agaricomycetidae</taxon>
        <taxon>Agaricales</taxon>
        <taxon>Marasmiineae</taxon>
        <taxon>Physalacriaceae</taxon>
        <taxon>Guyanagaster</taxon>
    </lineage>
</organism>
<name>A0A9P7VZU4_9AGAR</name>
<dbReference type="Proteomes" id="UP000812287">
    <property type="component" value="Unassembled WGS sequence"/>
</dbReference>
<feature type="region of interest" description="Disordered" evidence="1">
    <location>
        <begin position="1"/>
        <end position="22"/>
    </location>
</feature>
<accession>A0A9P7VZU4</accession>
<proteinExistence type="predicted"/>
<sequence>MGEDAELQSPLSFTATSSSGGGIFSELSSATEHFTMSPTPRFVVTEALSKVYYKGLPSNPPLIATTNPSPFEDLTGPEAYSVVKELRELGDHPLASAWDHGLADRLRSSLNTMTVLRPSHRLDWRQVRGAQLREGQGRRLPLPGVHQLLRSPRLPRRNQGVSCYETRGQ</sequence>
<comment type="caution">
    <text evidence="2">The sequence shown here is derived from an EMBL/GenBank/DDBJ whole genome shotgun (WGS) entry which is preliminary data.</text>
</comment>
<protein>
    <submittedName>
        <fullName evidence="2">Uncharacterized protein</fullName>
    </submittedName>
</protein>
<reference evidence="2" key="1">
    <citation type="submission" date="2020-11" db="EMBL/GenBank/DDBJ databases">
        <title>Adaptations for nitrogen fixation in a non-lichenized fungal sporocarp promotes dispersal by wood-feeding termites.</title>
        <authorList>
            <consortium name="DOE Joint Genome Institute"/>
            <person name="Koch R.A."/>
            <person name="Yoon G."/>
            <person name="Arayal U."/>
            <person name="Lail K."/>
            <person name="Amirebrahimi M."/>
            <person name="Labutti K."/>
            <person name="Lipzen A."/>
            <person name="Riley R."/>
            <person name="Barry K."/>
            <person name="Henrissat B."/>
            <person name="Grigoriev I.V."/>
            <person name="Herr J.R."/>
            <person name="Aime M.C."/>
        </authorList>
    </citation>
    <scope>NUCLEOTIDE SEQUENCE</scope>
    <source>
        <strain evidence="2">MCA 3950</strain>
    </source>
</reference>
<dbReference type="GeneID" id="66104333"/>
<evidence type="ECO:0000256" key="1">
    <source>
        <dbReference type="SAM" id="MobiDB-lite"/>
    </source>
</evidence>
<keyword evidence="3" id="KW-1185">Reference proteome</keyword>
<evidence type="ECO:0000313" key="2">
    <source>
        <dbReference type="EMBL" id="KAG7448811.1"/>
    </source>
</evidence>
<evidence type="ECO:0000313" key="3">
    <source>
        <dbReference type="Proteomes" id="UP000812287"/>
    </source>
</evidence>
<feature type="compositionally biased region" description="Polar residues" evidence="1">
    <location>
        <begin position="9"/>
        <end position="18"/>
    </location>
</feature>
<gene>
    <name evidence="2" type="ORF">BT62DRAFT_729093</name>
</gene>
<dbReference type="AlphaFoldDB" id="A0A9P7VZU4"/>
<dbReference type="OrthoDB" id="5424209at2759"/>
<dbReference type="EMBL" id="MU250529">
    <property type="protein sequence ID" value="KAG7448811.1"/>
    <property type="molecule type" value="Genomic_DNA"/>
</dbReference>